<sequence>MSEIASLAATIFKRAAKAKRFVVAIAGPPGAGKSTIAEELCALLPEGSAIVVPMDGFHYDNIILEQRGLRSRKGAPETFDLAGFEHLLKRIRAAEPDIAIPVFDRSMELARAGAAIVDGDVKFILAEGNYLLLDEAPWAALAPLFDLAVFLDVPRDELERRLLQRWHEHGRSEEDSRAWVASNDMPNVDRVLQNRREADLVLRSAPA</sequence>
<organism evidence="2 3">
    <name type="scientific">Neomesorhizobium albiziae</name>
    <dbReference type="NCBI Taxonomy" id="335020"/>
    <lineage>
        <taxon>Bacteria</taxon>
        <taxon>Pseudomonadati</taxon>
        <taxon>Pseudomonadota</taxon>
        <taxon>Alphaproteobacteria</taxon>
        <taxon>Hyphomicrobiales</taxon>
        <taxon>Phyllobacteriaceae</taxon>
        <taxon>Neomesorhizobium</taxon>
    </lineage>
</organism>
<feature type="domain" description="AAA+ ATPase" evidence="1">
    <location>
        <begin position="19"/>
        <end position="206"/>
    </location>
</feature>
<dbReference type="Pfam" id="PF00485">
    <property type="entry name" value="PRK"/>
    <property type="match status" value="1"/>
</dbReference>
<dbReference type="SMART" id="SM00382">
    <property type="entry name" value="AAA"/>
    <property type="match status" value="1"/>
</dbReference>
<evidence type="ECO:0000259" key="1">
    <source>
        <dbReference type="SMART" id="SM00382"/>
    </source>
</evidence>
<gene>
    <name evidence="2" type="ORF">SAMN04488498_102373</name>
</gene>
<dbReference type="GO" id="GO:0005524">
    <property type="term" value="F:ATP binding"/>
    <property type="evidence" value="ECO:0007669"/>
    <property type="project" value="InterPro"/>
</dbReference>
<dbReference type="EMBL" id="FOSL01000002">
    <property type="protein sequence ID" value="SFK09046.1"/>
    <property type="molecule type" value="Genomic_DNA"/>
</dbReference>
<name>A0A1I3WRE2_9HYPH</name>
<accession>A0A1I3WRE2</accession>
<reference evidence="2 3" key="1">
    <citation type="submission" date="2016-10" db="EMBL/GenBank/DDBJ databases">
        <authorList>
            <person name="Varghese N."/>
            <person name="Submissions S."/>
        </authorList>
    </citation>
    <scope>NUCLEOTIDE SEQUENCE [LARGE SCALE GENOMIC DNA]</scope>
    <source>
        <strain evidence="2 3">DSM 21822</strain>
    </source>
</reference>
<dbReference type="InterPro" id="IPR003593">
    <property type="entry name" value="AAA+_ATPase"/>
</dbReference>
<evidence type="ECO:0000313" key="2">
    <source>
        <dbReference type="EMBL" id="SFK09046.1"/>
    </source>
</evidence>
<dbReference type="Gene3D" id="3.40.50.300">
    <property type="entry name" value="P-loop containing nucleotide triphosphate hydrolases"/>
    <property type="match status" value="1"/>
</dbReference>
<dbReference type="NCBIfam" id="NF006746">
    <property type="entry name" value="PRK09270.1-5"/>
    <property type="match status" value="1"/>
</dbReference>
<protein>
    <submittedName>
        <fullName evidence="2">AAA domain-containing protein</fullName>
    </submittedName>
</protein>
<proteinExistence type="predicted"/>
<keyword evidence="3" id="KW-1185">Reference proteome</keyword>
<dbReference type="Proteomes" id="UP000323300">
    <property type="component" value="Unassembled WGS sequence"/>
</dbReference>
<dbReference type="AlphaFoldDB" id="A0A1I3WRE2"/>
<evidence type="ECO:0000313" key="3">
    <source>
        <dbReference type="Proteomes" id="UP000323300"/>
    </source>
</evidence>
<dbReference type="RefSeq" id="WP_149759086.1">
    <property type="nucleotide sequence ID" value="NZ_BSPE01000028.1"/>
</dbReference>
<dbReference type="GO" id="GO:0016301">
    <property type="term" value="F:kinase activity"/>
    <property type="evidence" value="ECO:0007669"/>
    <property type="project" value="InterPro"/>
</dbReference>
<dbReference type="InterPro" id="IPR027417">
    <property type="entry name" value="P-loop_NTPase"/>
</dbReference>
<dbReference type="InterPro" id="IPR006083">
    <property type="entry name" value="PRK/URK"/>
</dbReference>
<dbReference type="OrthoDB" id="3192509at2"/>
<dbReference type="PANTHER" id="PTHR10285">
    <property type="entry name" value="URIDINE KINASE"/>
    <property type="match status" value="1"/>
</dbReference>
<dbReference type="SUPFAM" id="SSF52540">
    <property type="entry name" value="P-loop containing nucleoside triphosphate hydrolases"/>
    <property type="match status" value="1"/>
</dbReference>